<keyword evidence="18" id="KW-1185">Reference proteome</keyword>
<keyword evidence="8 15" id="KW-0791">Threonine biosynthesis</keyword>
<feature type="binding site" evidence="15">
    <location>
        <begin position="42"/>
        <end position="43"/>
    </location>
    <ligand>
        <name>NADP(+)</name>
        <dbReference type="ChEBI" id="CHEBI:58349"/>
    </ligand>
</feature>
<comment type="caution">
    <text evidence="15">Lacks conserved residue(s) required for the propagation of feature annotation.</text>
</comment>
<dbReference type="InterPro" id="IPR000534">
    <property type="entry name" value="Semialdehyde_DH_NAD-bd"/>
</dbReference>
<gene>
    <name evidence="17" type="primary">asd_1</name>
    <name evidence="15" type="synonym">asd</name>
    <name evidence="17" type="ORF">AMPC_19940</name>
</gene>
<feature type="active site" description="Acyl-thioester intermediate" evidence="15">
    <location>
        <position position="133"/>
    </location>
</feature>
<evidence type="ECO:0000256" key="11">
    <source>
        <dbReference type="ARBA" id="ARBA00023002"/>
    </source>
</evidence>
<dbReference type="PIRSF" id="PIRSF000148">
    <property type="entry name" value="ASA_dh"/>
    <property type="match status" value="1"/>
</dbReference>
<keyword evidence="7 15" id="KW-0028">Amino-acid biosynthesis</keyword>
<dbReference type="Pfam" id="PF02774">
    <property type="entry name" value="Semialdhyde_dhC"/>
    <property type="match status" value="1"/>
</dbReference>
<evidence type="ECO:0000256" key="3">
    <source>
        <dbReference type="ARBA" id="ARBA00005097"/>
    </source>
</evidence>
<dbReference type="NCBIfam" id="TIGR01296">
    <property type="entry name" value="asd_B"/>
    <property type="match status" value="1"/>
</dbReference>
<evidence type="ECO:0000256" key="14">
    <source>
        <dbReference type="ARBA" id="ARBA00047891"/>
    </source>
</evidence>
<evidence type="ECO:0000256" key="15">
    <source>
        <dbReference type="HAMAP-Rule" id="MF_02121"/>
    </source>
</evidence>
<accession>A0ABN6N765</accession>
<dbReference type="CDD" id="cd02316">
    <property type="entry name" value="VcASADH2_like_N"/>
    <property type="match status" value="1"/>
</dbReference>
<keyword evidence="11 15" id="KW-0560">Oxidoreductase</keyword>
<comment type="function">
    <text evidence="15">Catalyzes the NADPH-dependent formation of L-aspartate-semialdehyde (L-ASA) by the reductive dephosphorylation of L-aspartyl-4-phosphate.</text>
</comment>
<evidence type="ECO:0000256" key="5">
    <source>
        <dbReference type="ARBA" id="ARBA00011738"/>
    </source>
</evidence>
<dbReference type="RefSeq" id="WP_248346176.1">
    <property type="nucleotide sequence ID" value="NZ_AP025592.1"/>
</dbReference>
<feature type="binding site" evidence="15">
    <location>
        <position position="102"/>
    </location>
    <ligand>
        <name>phosphate</name>
        <dbReference type="ChEBI" id="CHEBI:43474"/>
    </ligand>
</feature>
<dbReference type="EMBL" id="AP025592">
    <property type="protein sequence ID" value="BDG08881.1"/>
    <property type="molecule type" value="Genomic_DNA"/>
</dbReference>
<feature type="binding site" evidence="15">
    <location>
        <position position="214"/>
    </location>
    <ligand>
        <name>substrate</name>
    </ligand>
</feature>
<evidence type="ECO:0000256" key="7">
    <source>
        <dbReference type="ARBA" id="ARBA00022605"/>
    </source>
</evidence>
<keyword evidence="13 15" id="KW-0486">Methionine biosynthesis</keyword>
<evidence type="ECO:0000256" key="6">
    <source>
        <dbReference type="ARBA" id="ARBA00013120"/>
    </source>
</evidence>
<evidence type="ECO:0000256" key="10">
    <source>
        <dbReference type="ARBA" id="ARBA00022915"/>
    </source>
</evidence>
<keyword evidence="10 15" id="KW-0220">Diaminopimelate biosynthesis</keyword>
<feature type="binding site" evidence="15">
    <location>
        <position position="320"/>
    </location>
    <ligand>
        <name>NADP(+)</name>
        <dbReference type="ChEBI" id="CHEBI:58349"/>
    </ligand>
</feature>
<dbReference type="SUPFAM" id="SSF51735">
    <property type="entry name" value="NAD(P)-binding Rossmann-fold domains"/>
    <property type="match status" value="1"/>
</dbReference>
<dbReference type="Gene3D" id="3.40.50.720">
    <property type="entry name" value="NAD(P)-binding Rossmann-like Domain"/>
    <property type="match status" value="1"/>
</dbReference>
<evidence type="ECO:0000256" key="9">
    <source>
        <dbReference type="ARBA" id="ARBA00022857"/>
    </source>
</evidence>
<dbReference type="Gene3D" id="3.30.360.10">
    <property type="entry name" value="Dihydrodipicolinate Reductase, domain 2"/>
    <property type="match status" value="1"/>
</dbReference>
<dbReference type="PANTHER" id="PTHR46278">
    <property type="entry name" value="DEHYDROGENASE, PUTATIVE-RELATED"/>
    <property type="match status" value="1"/>
</dbReference>
<feature type="active site" description="Proton acceptor" evidence="15">
    <location>
        <position position="247"/>
    </location>
</feature>
<organism evidence="17 18">
    <name type="scientific">Anaeromyxobacter paludicola</name>
    <dbReference type="NCBI Taxonomy" id="2918171"/>
    <lineage>
        <taxon>Bacteria</taxon>
        <taxon>Pseudomonadati</taxon>
        <taxon>Myxococcota</taxon>
        <taxon>Myxococcia</taxon>
        <taxon>Myxococcales</taxon>
        <taxon>Cystobacterineae</taxon>
        <taxon>Anaeromyxobacteraceae</taxon>
        <taxon>Anaeromyxobacter</taxon>
    </lineage>
</organism>
<feature type="domain" description="Semialdehyde dehydrogenase NAD-binding" evidence="16">
    <location>
        <begin position="7"/>
        <end position="122"/>
    </location>
</feature>
<dbReference type="HAMAP" id="MF_02121">
    <property type="entry name" value="ASADH"/>
    <property type="match status" value="1"/>
</dbReference>
<sequence length="341" mass="36137">MASRPLSLAILGATGAVGRTVLQVLEDRDTPVKSLKLLASERSQGTVLEFKGEELPVEPLKPGVFQGCDVAIFSAGSAVSREWAPKAWAEGCAVVDNSSAFRADPEVPLVVPEVNPEALAGFRAKGLVANPNCAVTPLLVALQPLHRAAGIERLVVSTYQSVSGAGQKAVEQLEGEAHALMNGAEPDAPHQIPYRIAFNLVPQIGAFVEGGETEEERSIAAESRRILGAPGLRVSATAVRVPIFYGHSWSVNLATGRKLSAGEARELLKQAPGVKLVDDLKERIYPMPLLAVNDDAVLVGRVREDASQEHGLALFVVADNLRKGAATNAVQLAELLGEKYL</sequence>
<dbReference type="NCBIfam" id="NF011456">
    <property type="entry name" value="PRK14874.1"/>
    <property type="match status" value="1"/>
</dbReference>
<comment type="pathway">
    <text evidence="1 15">Amino-acid biosynthesis; L-methionine biosynthesis via de novo pathway; L-homoserine from L-aspartate: step 2/3.</text>
</comment>
<proteinExistence type="inferred from homology"/>
<dbReference type="SMART" id="SM00859">
    <property type="entry name" value="Semialdhyde_dh"/>
    <property type="match status" value="1"/>
</dbReference>
<feature type="binding site" evidence="15">
    <location>
        <begin position="14"/>
        <end position="17"/>
    </location>
    <ligand>
        <name>NADP(+)</name>
        <dbReference type="ChEBI" id="CHEBI:58349"/>
    </ligand>
</feature>
<dbReference type="InterPro" id="IPR012280">
    <property type="entry name" value="Semialdhyde_DH_dimer_dom"/>
</dbReference>
<comment type="pathway">
    <text evidence="3 15">Amino-acid biosynthesis; L-threonine biosynthesis; L-threonine from L-aspartate: step 2/5.</text>
</comment>
<evidence type="ECO:0000256" key="8">
    <source>
        <dbReference type="ARBA" id="ARBA00022697"/>
    </source>
</evidence>
<dbReference type="InterPro" id="IPR036291">
    <property type="entry name" value="NAD(P)-bd_dom_sf"/>
</dbReference>
<evidence type="ECO:0000256" key="2">
    <source>
        <dbReference type="ARBA" id="ARBA00005076"/>
    </source>
</evidence>
<protein>
    <recommendedName>
        <fullName evidence="6 15">Aspartate-semialdehyde dehydrogenase</fullName>
        <shortName evidence="15">ASA dehydrogenase</shortName>
        <shortName evidence="15">ASADH</shortName>
        <ecNumber evidence="6 15">1.2.1.11</ecNumber>
    </recommendedName>
    <alternativeName>
        <fullName evidence="15">Aspartate-beta-semialdehyde dehydrogenase</fullName>
    </alternativeName>
</protein>
<evidence type="ECO:0000259" key="16">
    <source>
        <dbReference type="SMART" id="SM00859"/>
    </source>
</evidence>
<keyword evidence="9 15" id="KW-0521">NADP</keyword>
<dbReference type="Proteomes" id="UP001162734">
    <property type="component" value="Chromosome"/>
</dbReference>
<evidence type="ECO:0000256" key="1">
    <source>
        <dbReference type="ARBA" id="ARBA00005021"/>
    </source>
</evidence>
<evidence type="ECO:0000256" key="13">
    <source>
        <dbReference type="ARBA" id="ARBA00023167"/>
    </source>
</evidence>
<dbReference type="SUPFAM" id="SSF55347">
    <property type="entry name" value="Glyceraldehyde-3-phosphate dehydrogenase-like, C-terminal domain"/>
    <property type="match status" value="1"/>
</dbReference>
<feature type="binding site" evidence="15">
    <location>
        <position position="160"/>
    </location>
    <ligand>
        <name>substrate</name>
    </ligand>
</feature>
<feature type="binding site" evidence="15">
    <location>
        <position position="240"/>
    </location>
    <ligand>
        <name>substrate</name>
    </ligand>
</feature>
<comment type="subunit">
    <text evidence="5 15">Homodimer.</text>
</comment>
<reference evidence="18" key="1">
    <citation type="journal article" date="2022" name="Int. J. Syst. Evol. Microbiol.">
        <title>Anaeromyxobacter oryzae sp. nov., Anaeromyxobacter diazotrophicus sp. nov. and Anaeromyxobacter paludicola sp. nov., isolated from paddy soils.</title>
        <authorList>
            <person name="Itoh H."/>
            <person name="Xu Z."/>
            <person name="Mise K."/>
            <person name="Masuda Y."/>
            <person name="Ushijima N."/>
            <person name="Hayakawa C."/>
            <person name="Shiratori Y."/>
            <person name="Senoo K."/>
        </authorList>
    </citation>
    <scope>NUCLEOTIDE SEQUENCE [LARGE SCALE GENOMIC DNA]</scope>
    <source>
        <strain evidence="18">Red630</strain>
    </source>
</reference>
<name>A0ABN6N765_9BACT</name>
<dbReference type="Pfam" id="PF01118">
    <property type="entry name" value="Semialdhyde_dh"/>
    <property type="match status" value="1"/>
</dbReference>
<comment type="similarity">
    <text evidence="4 15">Belongs to the aspartate-semialdehyde dehydrogenase family.</text>
</comment>
<evidence type="ECO:0000256" key="12">
    <source>
        <dbReference type="ARBA" id="ARBA00023154"/>
    </source>
</evidence>
<dbReference type="CDD" id="cd18131">
    <property type="entry name" value="ASADH_C_bac_euk_like"/>
    <property type="match status" value="1"/>
</dbReference>
<comment type="pathway">
    <text evidence="2 15">Amino-acid biosynthesis; L-lysine biosynthesis via DAP pathway; (S)-tetrahydrodipicolinate from L-aspartate: step 2/4.</text>
</comment>
<dbReference type="InterPro" id="IPR012080">
    <property type="entry name" value="Asp_semialdehyde_DH"/>
</dbReference>
<dbReference type="PANTHER" id="PTHR46278:SF2">
    <property type="entry name" value="ASPARTATE-SEMIALDEHYDE DEHYDROGENASE"/>
    <property type="match status" value="1"/>
</dbReference>
<evidence type="ECO:0000313" key="18">
    <source>
        <dbReference type="Proteomes" id="UP001162734"/>
    </source>
</evidence>
<comment type="catalytic activity">
    <reaction evidence="14 15">
        <text>L-aspartate 4-semialdehyde + phosphate + NADP(+) = 4-phospho-L-aspartate + NADPH + H(+)</text>
        <dbReference type="Rhea" id="RHEA:24284"/>
        <dbReference type="ChEBI" id="CHEBI:15378"/>
        <dbReference type="ChEBI" id="CHEBI:43474"/>
        <dbReference type="ChEBI" id="CHEBI:57535"/>
        <dbReference type="ChEBI" id="CHEBI:57783"/>
        <dbReference type="ChEBI" id="CHEBI:58349"/>
        <dbReference type="ChEBI" id="CHEBI:537519"/>
        <dbReference type="EC" id="1.2.1.11"/>
    </reaction>
</comment>
<dbReference type="EC" id="1.2.1.11" evidence="6 15"/>
<evidence type="ECO:0000256" key="4">
    <source>
        <dbReference type="ARBA" id="ARBA00010584"/>
    </source>
</evidence>
<evidence type="ECO:0000313" key="17">
    <source>
        <dbReference type="EMBL" id="BDG08881.1"/>
    </source>
</evidence>
<dbReference type="InterPro" id="IPR005986">
    <property type="entry name" value="Asp_semialdehyde_DH_beta"/>
</dbReference>
<keyword evidence="12 15" id="KW-0457">Lysine biosynthesis</keyword>
<feature type="binding site" evidence="15">
    <location>
        <begin position="163"/>
        <end position="164"/>
    </location>
    <ligand>
        <name>NADP(+)</name>
        <dbReference type="ChEBI" id="CHEBI:58349"/>
    </ligand>
</feature>